<feature type="domain" description="NADPH-dependent FMN reductase-like" evidence="3">
    <location>
        <begin position="8"/>
        <end position="162"/>
    </location>
</feature>
<dbReference type="Gene3D" id="3.40.50.360">
    <property type="match status" value="1"/>
</dbReference>
<reference evidence="5" key="1">
    <citation type="submission" date="2016-11" db="EMBL/GenBank/DDBJ databases">
        <title>Halolamina sediminis sp. nov., an extremely halophilic archaeon isolated from solar salt.</title>
        <authorList>
            <person name="Koh H.-W."/>
            <person name="Rani S."/>
            <person name="Park S.-J."/>
        </authorList>
    </citation>
    <scope>NUCLEOTIDE SEQUENCE [LARGE SCALE GENOMIC DNA]</scope>
    <source>
        <strain evidence="5">Hb3</strain>
    </source>
</reference>
<gene>
    <name evidence="4" type="ORF">BOX17_02575</name>
</gene>
<protein>
    <submittedName>
        <fullName evidence="4">FMN reductase</fullName>
    </submittedName>
</protein>
<evidence type="ECO:0000313" key="5">
    <source>
        <dbReference type="Proteomes" id="UP000181985"/>
    </source>
</evidence>
<sequence>MTDRQPHPRILVFAGSSRAGSHNKALARQAAEGIERMGGRPTFIDLRDHPMPLYDGDLEADRGLPENALVLRRGLAEHDGLLIASPEYNGFITPLLKNTLDWLSRPHEGESGLTLFEGKLAGVVSASPGGLGGIRSLALARQLLTNLGVTVLPDQLAVAHAAKAFDEQGRLRDDQQQQKLDALCRRLVDTLHRLRS</sequence>
<keyword evidence="2" id="KW-0285">Flavoprotein</keyword>
<evidence type="ECO:0000256" key="1">
    <source>
        <dbReference type="ARBA" id="ARBA00001917"/>
    </source>
</evidence>
<dbReference type="InterPro" id="IPR029039">
    <property type="entry name" value="Flavoprotein-like_sf"/>
</dbReference>
<dbReference type="Pfam" id="PF03358">
    <property type="entry name" value="FMN_red"/>
    <property type="match status" value="1"/>
</dbReference>
<dbReference type="SUPFAM" id="SSF52218">
    <property type="entry name" value="Flavoproteins"/>
    <property type="match status" value="1"/>
</dbReference>
<dbReference type="GO" id="GO:0005829">
    <property type="term" value="C:cytosol"/>
    <property type="evidence" value="ECO:0007669"/>
    <property type="project" value="TreeGrafter"/>
</dbReference>
<accession>A0A1J0VD45</accession>
<dbReference type="Proteomes" id="UP000181985">
    <property type="component" value="Chromosome"/>
</dbReference>
<evidence type="ECO:0000259" key="3">
    <source>
        <dbReference type="Pfam" id="PF03358"/>
    </source>
</evidence>
<comment type="cofactor">
    <cofactor evidence="1">
        <name>FMN</name>
        <dbReference type="ChEBI" id="CHEBI:58210"/>
    </cofactor>
</comment>
<proteinExistence type="predicted"/>
<evidence type="ECO:0000256" key="2">
    <source>
        <dbReference type="ARBA" id="ARBA00022643"/>
    </source>
</evidence>
<dbReference type="InterPro" id="IPR005025">
    <property type="entry name" value="FMN_Rdtase-like_dom"/>
</dbReference>
<keyword evidence="5" id="KW-1185">Reference proteome</keyword>
<dbReference type="OrthoDB" id="9812295at2"/>
<dbReference type="PANTHER" id="PTHR30543">
    <property type="entry name" value="CHROMATE REDUCTASE"/>
    <property type="match status" value="1"/>
</dbReference>
<dbReference type="PANTHER" id="PTHR30543:SF21">
    <property type="entry name" value="NAD(P)H-DEPENDENT FMN REDUCTASE LOT6"/>
    <property type="match status" value="1"/>
</dbReference>
<dbReference type="EMBL" id="CP018139">
    <property type="protein sequence ID" value="APE29942.1"/>
    <property type="molecule type" value="Genomic_DNA"/>
</dbReference>
<name>A0A1J0VD45_9GAMM</name>
<dbReference type="KEGG" id="hsi:BOX17_02575"/>
<evidence type="ECO:0000313" key="4">
    <source>
        <dbReference type="EMBL" id="APE29942.1"/>
    </source>
</evidence>
<dbReference type="GO" id="GO:0010181">
    <property type="term" value="F:FMN binding"/>
    <property type="evidence" value="ECO:0007669"/>
    <property type="project" value="TreeGrafter"/>
</dbReference>
<keyword evidence="2" id="KW-0288">FMN</keyword>
<dbReference type="RefSeq" id="WP_071941929.1">
    <property type="nucleotide sequence ID" value="NZ_CP018139.1"/>
</dbReference>
<dbReference type="InterPro" id="IPR050712">
    <property type="entry name" value="NAD(P)H-dep_reductase"/>
</dbReference>
<organism evidence="4 5">
    <name type="scientific">Halomonas aestuarii</name>
    <dbReference type="NCBI Taxonomy" id="1897729"/>
    <lineage>
        <taxon>Bacteria</taxon>
        <taxon>Pseudomonadati</taxon>
        <taxon>Pseudomonadota</taxon>
        <taxon>Gammaproteobacteria</taxon>
        <taxon>Oceanospirillales</taxon>
        <taxon>Halomonadaceae</taxon>
        <taxon>Halomonas</taxon>
    </lineage>
</organism>
<dbReference type="AlphaFoldDB" id="A0A1J0VD45"/>
<dbReference type="GO" id="GO:0016491">
    <property type="term" value="F:oxidoreductase activity"/>
    <property type="evidence" value="ECO:0007669"/>
    <property type="project" value="InterPro"/>
</dbReference>